<evidence type="ECO:0000256" key="11">
    <source>
        <dbReference type="ARBA" id="ARBA00022801"/>
    </source>
</evidence>
<dbReference type="OrthoDB" id="48943at2759"/>
<keyword evidence="13" id="KW-0067">ATP-binding</keyword>
<dbReference type="SUPFAM" id="SSF52540">
    <property type="entry name" value="P-loop containing nucleoside triphosphate hydrolases"/>
    <property type="match status" value="1"/>
</dbReference>
<dbReference type="NCBIfam" id="NF009895">
    <property type="entry name" value="PRK13352.1"/>
    <property type="match status" value="1"/>
</dbReference>
<keyword evidence="8" id="KW-0949">S-adenosyl-L-methionine</keyword>
<dbReference type="Pfam" id="PF01964">
    <property type="entry name" value="ThiC_Rad_SAM"/>
    <property type="match status" value="1"/>
</dbReference>
<dbReference type="InterPro" id="IPR041569">
    <property type="entry name" value="AAA_lid_3"/>
</dbReference>
<protein>
    <submittedName>
        <fullName evidence="21">Phosphomethylpyrimidine synthase, chloroplastic isoform X3</fullName>
    </submittedName>
</protein>
<proteinExistence type="inferred from homology"/>
<dbReference type="InterPro" id="IPR003959">
    <property type="entry name" value="ATPase_AAA_core"/>
</dbReference>
<evidence type="ECO:0000256" key="9">
    <source>
        <dbReference type="ARBA" id="ARBA00022723"/>
    </source>
</evidence>
<dbReference type="Gene3D" id="1.10.8.60">
    <property type="match status" value="1"/>
</dbReference>
<dbReference type="SFLD" id="SFLDF00407">
    <property type="entry name" value="phosphomethylpyrimidine_syntha"/>
    <property type="match status" value="1"/>
</dbReference>
<comment type="function">
    <text evidence="3">Catalyzes the synthesis of the hydroxymethylpyrimidine phosphate (HMP-P) moiety of thiamine from aminoimidazole ribotide (AIR) in a radical S-adenosyl-L-methionine (SAM)-dependent reaction.</text>
</comment>
<dbReference type="Gene3D" id="6.10.250.620">
    <property type="match status" value="1"/>
</dbReference>
<dbReference type="InterPro" id="IPR002817">
    <property type="entry name" value="ThiC/BzaA/B"/>
</dbReference>
<dbReference type="Pfam" id="PF17862">
    <property type="entry name" value="AAA_lid_3"/>
    <property type="match status" value="1"/>
</dbReference>
<evidence type="ECO:0000259" key="19">
    <source>
        <dbReference type="SMART" id="SM00382"/>
    </source>
</evidence>
<dbReference type="FunFam" id="3.20.20.540:FF:000001">
    <property type="entry name" value="Phosphomethylpyrimidine synthase"/>
    <property type="match status" value="1"/>
</dbReference>
<evidence type="ECO:0000256" key="5">
    <source>
        <dbReference type="ARBA" id="ARBA00010550"/>
    </source>
</evidence>
<dbReference type="AlphaFoldDB" id="A0A6P8CW98"/>
<dbReference type="InterPro" id="IPR038521">
    <property type="entry name" value="ThiC/Bza_core_dom"/>
</dbReference>
<dbReference type="Pfam" id="PF00004">
    <property type="entry name" value="AAA"/>
    <property type="match status" value="1"/>
</dbReference>
<keyword evidence="15" id="KW-0784">Thiamine biosynthesis</keyword>
<dbReference type="SFLD" id="SFLDS00113">
    <property type="entry name" value="Radical_SAM_Phosphomethylpyrim"/>
    <property type="match status" value="1"/>
</dbReference>
<keyword evidence="18" id="KW-0456">Lyase</keyword>
<feature type="domain" description="AAA+ ATPase" evidence="19">
    <location>
        <begin position="340"/>
        <end position="480"/>
    </location>
</feature>
<evidence type="ECO:0000256" key="7">
    <source>
        <dbReference type="ARBA" id="ARBA00022670"/>
    </source>
</evidence>
<evidence type="ECO:0000256" key="3">
    <source>
        <dbReference type="ARBA" id="ARBA00003175"/>
    </source>
</evidence>
<dbReference type="Gene3D" id="3.20.20.540">
    <property type="entry name" value="Radical SAM ThiC family, central domain"/>
    <property type="match status" value="1"/>
</dbReference>
<accession>A0A6P8CW98</accession>
<comment type="similarity">
    <text evidence="5">In the N-terminal section; belongs to the AAA ATPase family.</text>
</comment>
<evidence type="ECO:0000256" key="1">
    <source>
        <dbReference type="ARBA" id="ARBA00001947"/>
    </source>
</evidence>
<evidence type="ECO:0000256" key="10">
    <source>
        <dbReference type="ARBA" id="ARBA00022741"/>
    </source>
</evidence>
<evidence type="ECO:0000256" key="6">
    <source>
        <dbReference type="ARBA" id="ARBA00022485"/>
    </source>
</evidence>
<evidence type="ECO:0000256" key="12">
    <source>
        <dbReference type="ARBA" id="ARBA00022833"/>
    </source>
</evidence>
<dbReference type="GO" id="GO:0016830">
    <property type="term" value="F:carbon-carbon lyase activity"/>
    <property type="evidence" value="ECO:0007669"/>
    <property type="project" value="InterPro"/>
</dbReference>
<evidence type="ECO:0000256" key="18">
    <source>
        <dbReference type="ARBA" id="ARBA00023239"/>
    </source>
</evidence>
<dbReference type="FunFam" id="3.40.50.300:FF:000352">
    <property type="entry name" value="ATP-dependent zinc metalloprotease FTSH 7, chloroplastic"/>
    <property type="match status" value="1"/>
</dbReference>
<dbReference type="GO" id="GO:0051539">
    <property type="term" value="F:4 iron, 4 sulfur cluster binding"/>
    <property type="evidence" value="ECO:0007669"/>
    <property type="project" value="UniProtKB-KW"/>
</dbReference>
<dbReference type="GO" id="GO:0006508">
    <property type="term" value="P:proteolysis"/>
    <property type="evidence" value="ECO:0007669"/>
    <property type="project" value="UniProtKB-KW"/>
</dbReference>
<dbReference type="GO" id="GO:0009228">
    <property type="term" value="P:thiamine biosynthetic process"/>
    <property type="evidence" value="ECO:0007669"/>
    <property type="project" value="UniProtKB-KW"/>
</dbReference>
<evidence type="ECO:0000256" key="8">
    <source>
        <dbReference type="ARBA" id="ARBA00022691"/>
    </source>
</evidence>
<keyword evidence="9" id="KW-0479">Metal-binding</keyword>
<dbReference type="NCBIfam" id="TIGR00190">
    <property type="entry name" value="thiC"/>
    <property type="match status" value="1"/>
</dbReference>
<keyword evidence="10" id="KW-0547">Nucleotide-binding</keyword>
<dbReference type="Proteomes" id="UP000515151">
    <property type="component" value="Chromosome 3"/>
</dbReference>
<keyword evidence="11" id="KW-0378">Hydrolase</keyword>
<evidence type="ECO:0000256" key="14">
    <source>
        <dbReference type="ARBA" id="ARBA00022946"/>
    </source>
</evidence>
<dbReference type="SFLD" id="SFLDG01114">
    <property type="entry name" value="phosphomethylpyrimidine_syntha"/>
    <property type="match status" value="1"/>
</dbReference>
<evidence type="ECO:0000256" key="17">
    <source>
        <dbReference type="ARBA" id="ARBA00023014"/>
    </source>
</evidence>
<comment type="similarity">
    <text evidence="4">In the C-terminal section; belongs to the peptidase M41 family.</text>
</comment>
<evidence type="ECO:0000256" key="2">
    <source>
        <dbReference type="ARBA" id="ARBA00001966"/>
    </source>
</evidence>
<dbReference type="InterPro" id="IPR037509">
    <property type="entry name" value="ThiC"/>
</dbReference>
<dbReference type="GO" id="GO:0008233">
    <property type="term" value="F:peptidase activity"/>
    <property type="evidence" value="ECO:0007669"/>
    <property type="project" value="UniProtKB-KW"/>
</dbReference>
<evidence type="ECO:0000256" key="13">
    <source>
        <dbReference type="ARBA" id="ARBA00022840"/>
    </source>
</evidence>
<dbReference type="GO" id="GO:0009507">
    <property type="term" value="C:chloroplast"/>
    <property type="evidence" value="ECO:0007669"/>
    <property type="project" value="UniProtKB-ARBA"/>
</dbReference>
<dbReference type="RefSeq" id="XP_031385776.1">
    <property type="nucleotide sequence ID" value="XM_031529916.1"/>
</dbReference>
<dbReference type="InterPro" id="IPR003960">
    <property type="entry name" value="ATPase_AAA_CS"/>
</dbReference>
<dbReference type="GO" id="GO:0005524">
    <property type="term" value="F:ATP binding"/>
    <property type="evidence" value="ECO:0007669"/>
    <property type="project" value="UniProtKB-KW"/>
</dbReference>
<keyword evidence="6" id="KW-0004">4Fe-4S</keyword>
<dbReference type="Gene3D" id="3.30.720.210">
    <property type="match status" value="1"/>
</dbReference>
<gene>
    <name evidence="21" type="primary">LOC116199534</name>
</gene>
<comment type="cofactor">
    <cofactor evidence="1">
        <name>Zn(2+)</name>
        <dbReference type="ChEBI" id="CHEBI:29105"/>
    </cofactor>
</comment>
<dbReference type="InterPro" id="IPR027417">
    <property type="entry name" value="P-loop_NTPase"/>
</dbReference>
<dbReference type="NCBIfam" id="NF006763">
    <property type="entry name" value="PRK09284.1"/>
    <property type="match status" value="1"/>
</dbReference>
<evidence type="ECO:0000256" key="16">
    <source>
        <dbReference type="ARBA" id="ARBA00023004"/>
    </source>
</evidence>
<dbReference type="PANTHER" id="PTHR30557:SF1">
    <property type="entry name" value="PHOSPHOMETHYLPYRIMIDINE SYNTHASE, CHLOROPLASTIC"/>
    <property type="match status" value="1"/>
</dbReference>
<keyword evidence="7" id="KW-0645">Protease</keyword>
<dbReference type="FunFam" id="1.10.8.60:FF:000001">
    <property type="entry name" value="ATP-dependent zinc metalloprotease FtsH"/>
    <property type="match status" value="1"/>
</dbReference>
<keyword evidence="20" id="KW-1185">Reference proteome</keyword>
<dbReference type="SMART" id="SM00382">
    <property type="entry name" value="AAA"/>
    <property type="match status" value="1"/>
</dbReference>
<evidence type="ECO:0000313" key="20">
    <source>
        <dbReference type="Proteomes" id="UP000515151"/>
    </source>
</evidence>
<dbReference type="PROSITE" id="PS00674">
    <property type="entry name" value="AAA"/>
    <property type="match status" value="1"/>
</dbReference>
<organism evidence="20 21">
    <name type="scientific">Punica granatum</name>
    <name type="common">Pomegranate</name>
    <dbReference type="NCBI Taxonomy" id="22663"/>
    <lineage>
        <taxon>Eukaryota</taxon>
        <taxon>Viridiplantae</taxon>
        <taxon>Streptophyta</taxon>
        <taxon>Embryophyta</taxon>
        <taxon>Tracheophyta</taxon>
        <taxon>Spermatophyta</taxon>
        <taxon>Magnoliopsida</taxon>
        <taxon>eudicotyledons</taxon>
        <taxon>Gunneridae</taxon>
        <taxon>Pentapetalae</taxon>
        <taxon>rosids</taxon>
        <taxon>malvids</taxon>
        <taxon>Myrtales</taxon>
        <taxon>Lythraceae</taxon>
        <taxon>Punica</taxon>
    </lineage>
</organism>
<reference evidence="21" key="2">
    <citation type="submission" date="2025-08" db="UniProtKB">
        <authorList>
            <consortium name="RefSeq"/>
        </authorList>
    </citation>
    <scope>IDENTIFICATION</scope>
    <source>
        <tissue evidence="21">Leaf</tissue>
    </source>
</reference>
<keyword evidence="12" id="KW-0862">Zinc</keyword>
<comment type="cofactor">
    <cofactor evidence="2">
        <name>[4Fe-4S] cluster</name>
        <dbReference type="ChEBI" id="CHEBI:49883"/>
    </cofactor>
</comment>
<dbReference type="GO" id="GO:0046872">
    <property type="term" value="F:metal ion binding"/>
    <property type="evidence" value="ECO:0007669"/>
    <property type="project" value="UniProtKB-KW"/>
</dbReference>
<dbReference type="InterPro" id="IPR003593">
    <property type="entry name" value="AAA+_ATPase"/>
</dbReference>
<name>A0A6P8CW98_PUNGR</name>
<sequence length="1201" mass="133341">MSSIECFHPTIHRKHCSRAFSNLCDFQWSTLLRSQSRRLNGSLDPSVSNPLSVPSTVPNISWKFGFWGGIRKNNQIRGSGVPASTRDNSPNRRSEFNQRRGNWWWWWEQLMPSREFGVLLLQFGLMMLVMRLVRPGSPLAGAEPKARPVTHLSVPYSEFLGQVSCDQVEKVEVSGVRINFKLRDQAGSGDGDEYRAATSNLQELGPLAMSQDSIQRIVYTTTRPVDIKTPYEKMVDNGVEFGKPDKQSDRVLNTVLISLFGAAMLLGFLHQSPVSFSKHGASQLKSWKSLGSGRLKVSKQGEGIIKFSDVAGVDEAKEELEEIVEFLRNPDRYIRVGARPPRGILLVGPPGTGKTLLAKAVAGEAEVPFISCPASEFIEMYIGMGASRVRDLFARAKKEAPSIIFIDEIDAVAKNRDGKFRLVSNDEREQTLNQLLTEMDGFESSPAVIVLGATNRADVLDPALCRPGRFDRVVMVESPDRTGREAILKVHVSKNELPLEEDVDLSDIASMTPGFTGADLANLVNEAALLAGRQNKLVVQKIDFVNAVERSIAMASVHTTFVSALCNNGNHSSPAKFPSSAFLPGFDVAVRASTAHKNEMLPTFKSVGPKATLTFDPRTSNAEKTKQKKHTVDPAAPDFLPLPSFEQCFPKSSKEYREVIHEETGHVLKVPFRRIHLSGDEPDFDIYDTSGPQNISPRIGLPKLRKEWVDCREKIGVPRYTQMYYAKQGIITEEMLFCAAREKLDPEFVRSEVARGRAIIPSNKKHLELEPMVVGRNFLVKVNANIGNSVVASSIEEEVYKVQWATMWGADTVMDLSTGHHIHETREWILRNSAVPVGTVPIYQALEKVNGIAENLSWEVFRDTLIEQAEQGVDYFTIHAGVLLRYIPLTAKRMTGIVSRGGSIHAKWCLAYHKENFAYEHWDEILDICNQYDVALSIGDGLRPGSIYDANDSAQFAELLTQGELTRRAWEKDVQVMNEGPGHIPMHKIPENMQKQLEWCNEAPFYTLGPLTTDIAPGYDHITSAIGAANIGALGTALLCYVTPKEHLGLPNRDDVKAGVIAYKIAAHAADLAKGHPHAQAWDDALSKARFEFRWMDQFALSLDPMTAMSFHDETLPSDGAKVAHFCSMCGPKFCSMKITEDVRKYAEKHGYGDAEEALQHGMEAMSAEFLAAKKTVSGEQHGEVGGEIYLPAEYISSKER</sequence>
<dbReference type="CDD" id="cd19501">
    <property type="entry name" value="RecA-like_FtsH"/>
    <property type="match status" value="1"/>
</dbReference>
<dbReference type="PANTHER" id="PTHR30557">
    <property type="entry name" value="THIAMINE BIOSYNTHESIS PROTEIN THIC"/>
    <property type="match status" value="1"/>
</dbReference>
<keyword evidence="14" id="KW-0809">Transit peptide</keyword>
<evidence type="ECO:0000313" key="21">
    <source>
        <dbReference type="RefSeq" id="XP_031385776.1"/>
    </source>
</evidence>
<reference evidence="20" key="1">
    <citation type="journal article" date="2020" name="Plant Biotechnol. J.">
        <title>The pomegranate (Punica granatum L.) draft genome dissects genetic divergence between soft- and hard-seeded cultivars.</title>
        <authorList>
            <person name="Luo X."/>
            <person name="Li H."/>
            <person name="Wu Z."/>
            <person name="Yao W."/>
            <person name="Zhao P."/>
            <person name="Cao D."/>
            <person name="Yu H."/>
            <person name="Li K."/>
            <person name="Poudel K."/>
            <person name="Zhao D."/>
            <person name="Zhang F."/>
            <person name="Xia X."/>
            <person name="Chen L."/>
            <person name="Wang Q."/>
            <person name="Jing D."/>
            <person name="Cao S."/>
        </authorList>
    </citation>
    <scope>NUCLEOTIDE SEQUENCE [LARGE SCALE GENOMIC DNA]</scope>
    <source>
        <strain evidence="20">cv. Tunisia</strain>
    </source>
</reference>
<keyword evidence="16" id="KW-0408">Iron</keyword>
<dbReference type="GeneID" id="116199534"/>
<dbReference type="HAMAP" id="MF_00089">
    <property type="entry name" value="ThiC"/>
    <property type="match status" value="1"/>
</dbReference>
<keyword evidence="17" id="KW-0411">Iron-sulfur</keyword>
<dbReference type="GO" id="GO:0016887">
    <property type="term" value="F:ATP hydrolysis activity"/>
    <property type="evidence" value="ECO:0007669"/>
    <property type="project" value="InterPro"/>
</dbReference>
<evidence type="ECO:0000256" key="15">
    <source>
        <dbReference type="ARBA" id="ARBA00022977"/>
    </source>
</evidence>
<dbReference type="Gene3D" id="3.40.50.300">
    <property type="entry name" value="P-loop containing nucleotide triphosphate hydrolases"/>
    <property type="match status" value="1"/>
</dbReference>
<evidence type="ECO:0000256" key="4">
    <source>
        <dbReference type="ARBA" id="ARBA00010044"/>
    </source>
</evidence>